<sequence length="1287" mass="140879">MKELTSSSGQTVRTLVEGAIAIGDRAAFDQLVSGPAAAERAVEDKKGFLTWRGDASTRAAKVFRPALLRAIERDWIRGGGRIGHWIQVVRADGSPVGDAKFVEIEPSDASATTERARDASRKLADELGTGGLLGVIIPPGWTAADNYVNAWEKALDAGSPMLARHGTVEVRAQSGALIGLLVTPLHPLRFAWHAHYDQIITHARFEQGLLPGHIQSAVEAIDSSFFPFALPGQQDGPGFIFADVIGFHTIAMTVDGESEPKAATALLAACLGAGTASAPSVGQASAAAIAREIGHYLDCYGGASGERPDLLTIQAWRAGDGLTVARALGQTLAARGLNEDDEVEAPLCFTLDLFHAPQADGAGQFLSAVGQRRRAGGQVLDPRDRWLAETASRPGEVLVPRLRWAKHQEPPIEDEQAWSRIRASHVSLSFDLFETSLGIVPLSSISDVRPLQAWGLLRTLERRPIPDLDLEWMTYPAPELNGEPAPEGRTASDRLRRIDRAIARATARALGGTNEDWPVLRTRLSVEHQLKIERMHSQSDWVITLDRNAALDYFDSPQDSPDAYDRFVIDTVPERADLTAVQLVTSTTKLDAVRDLVDEALGDMGLSSSERNSRFLVANLKALSGRLAIRLADGGTRTGELIALALMYAHCAAGGEQKGPWLNVAQGVLIPVDEIADHAPIVQMPASEGESARRADFIHVSAPARGPLEFRFVEVKHRRHLRTARQPDMLTHMVAQTSELRERWMDWFFGDGLEPLDRVVRRAQLARLLRFYVDRAGRHRLSAQALTRLNAEIDQMVLKDNYKPGTIDSPDVGYVFCPEHRSGQVERIYPERSDTALWLFGPMMLPDEISGAVGTIVIHDDLMSVESVPTGSDYSSSDEIPTPYEVSDREGEKPEAEKASDPDKREEGNKLQAELAEALASPVILDGSIEHTAGGGIANSEAASDPVEIRLGESLTQMPVDWSVSIRSNPHMMMVGLPGMGKTTALINISKQLTSAGISPVIFSYHDDIDEKLGDAIGPMRLIDFDGLGFNPLRVDAPGPMAYIDVAGTLRDIFASIFPDLGEIQLEELRGAIKQSYDDLGWNERGTERPAPPRFRTFLDILKSRPKPNQNLLARLQELDDYGFFDGDDSAPGILVDGKPTLIRIHLSTNEIVQRAFSSFVLYSIYKDMFRRGVQQRLTHAVIFDEAHRAAKLKLIPRLAKECRKYGLALALASQGVRDFDGGLFEAVANYLVLRVTEADARTLARNTGPTIDQQRTSDRLKALEPYHAMFFSASSQRPISMRLSPG</sequence>
<dbReference type="STRING" id="1117702.AQZ52_00620"/>
<feature type="region of interest" description="Disordered" evidence="1">
    <location>
        <begin position="868"/>
        <end position="910"/>
    </location>
</feature>
<dbReference type="Proteomes" id="UP000058012">
    <property type="component" value="Unassembled WGS sequence"/>
</dbReference>
<gene>
    <name evidence="2" type="ORF">AQZ52_00620</name>
</gene>
<comment type="caution">
    <text evidence="2">The sequence shown here is derived from an EMBL/GenBank/DDBJ whole genome shotgun (WGS) entry which is preliminary data.</text>
</comment>
<protein>
    <submittedName>
        <fullName evidence="2">Uncharacterized protein</fullName>
    </submittedName>
</protein>
<evidence type="ECO:0000313" key="2">
    <source>
        <dbReference type="EMBL" id="KUR73776.1"/>
    </source>
</evidence>
<dbReference type="CDD" id="cd01127">
    <property type="entry name" value="TrwB_TraG_TraD_VirD4"/>
    <property type="match status" value="1"/>
</dbReference>
<proteinExistence type="predicted"/>
<name>A0A117UZM3_9SPHN</name>
<evidence type="ECO:0000313" key="3">
    <source>
        <dbReference type="Proteomes" id="UP000058012"/>
    </source>
</evidence>
<dbReference type="PANTHER" id="PTHR30121">
    <property type="entry name" value="UNCHARACTERIZED PROTEIN YJGR-RELATED"/>
    <property type="match status" value="1"/>
</dbReference>
<dbReference type="SUPFAM" id="SSF52540">
    <property type="entry name" value="P-loop containing nucleoside triphosphate hydrolases"/>
    <property type="match status" value="1"/>
</dbReference>
<dbReference type="Gene3D" id="3.40.50.300">
    <property type="entry name" value="P-loop containing nucleotide triphosphate hydrolases"/>
    <property type="match status" value="1"/>
</dbReference>
<accession>A0A117UZM3</accession>
<organism evidence="2 3">
    <name type="scientific">Novosphingobium fuchskuhlense</name>
    <dbReference type="NCBI Taxonomy" id="1117702"/>
    <lineage>
        <taxon>Bacteria</taxon>
        <taxon>Pseudomonadati</taxon>
        <taxon>Pseudomonadota</taxon>
        <taxon>Alphaproteobacteria</taxon>
        <taxon>Sphingomonadales</taxon>
        <taxon>Sphingomonadaceae</taxon>
        <taxon>Novosphingobium</taxon>
    </lineage>
</organism>
<feature type="compositionally biased region" description="Polar residues" evidence="1">
    <location>
        <begin position="868"/>
        <end position="879"/>
    </location>
</feature>
<evidence type="ECO:0000256" key="1">
    <source>
        <dbReference type="SAM" id="MobiDB-lite"/>
    </source>
</evidence>
<feature type="compositionally biased region" description="Basic and acidic residues" evidence="1">
    <location>
        <begin position="886"/>
        <end position="909"/>
    </location>
</feature>
<dbReference type="InterPro" id="IPR051162">
    <property type="entry name" value="T4SS_component"/>
</dbReference>
<dbReference type="EMBL" id="LLZS01000001">
    <property type="protein sequence ID" value="KUR73776.1"/>
    <property type="molecule type" value="Genomic_DNA"/>
</dbReference>
<dbReference type="PANTHER" id="PTHR30121:SF6">
    <property type="entry name" value="SLR6007 PROTEIN"/>
    <property type="match status" value="1"/>
</dbReference>
<keyword evidence="3" id="KW-1185">Reference proteome</keyword>
<dbReference type="InterPro" id="IPR027417">
    <property type="entry name" value="P-loop_NTPase"/>
</dbReference>
<reference evidence="2 3" key="1">
    <citation type="submission" date="2015-10" db="EMBL/GenBank/DDBJ databases">
        <title>Draft genome sequence of Novosphingobium fuchskuhlense DSM 25065 isolated from a surface water sample of the southwest basin of Lake Grosse Fuchskuhle.</title>
        <authorList>
            <person name="Ruckert C."/>
            <person name="Winkler A."/>
            <person name="Glaeser J."/>
            <person name="Grossart H.-P."/>
            <person name="Kalinowski J."/>
            <person name="Glaeser S."/>
        </authorList>
    </citation>
    <scope>NUCLEOTIDE SEQUENCE [LARGE SCALE GENOMIC DNA]</scope>
    <source>
        <strain evidence="2 3">FNE08-7</strain>
    </source>
</reference>